<keyword evidence="3" id="KW-1185">Reference proteome</keyword>
<feature type="transmembrane region" description="Helical" evidence="1">
    <location>
        <begin position="92"/>
        <end position="110"/>
    </location>
</feature>
<feature type="transmembrane region" description="Helical" evidence="1">
    <location>
        <begin position="224"/>
        <end position="244"/>
    </location>
</feature>
<accession>A0ABX1S9L8</accession>
<reference evidence="2 3" key="1">
    <citation type="submission" date="2020-04" db="EMBL/GenBank/DDBJ databases">
        <authorList>
            <person name="Klaysubun C."/>
            <person name="Duangmal K."/>
            <person name="Lipun K."/>
        </authorList>
    </citation>
    <scope>NUCLEOTIDE SEQUENCE [LARGE SCALE GENOMIC DNA]</scope>
    <source>
        <strain evidence="2 3">K10HN5</strain>
    </source>
</reference>
<feature type="transmembrane region" description="Helical" evidence="1">
    <location>
        <begin position="191"/>
        <end position="218"/>
    </location>
</feature>
<feature type="transmembrane region" description="Helical" evidence="1">
    <location>
        <begin position="51"/>
        <end position="72"/>
    </location>
</feature>
<evidence type="ECO:0008006" key="4">
    <source>
        <dbReference type="Google" id="ProtNLM"/>
    </source>
</evidence>
<gene>
    <name evidence="2" type="ORF">HF526_13180</name>
</gene>
<dbReference type="EMBL" id="JAAXLA010000020">
    <property type="protein sequence ID" value="NMH98256.1"/>
    <property type="molecule type" value="Genomic_DNA"/>
</dbReference>
<dbReference type="RefSeq" id="WP_169381695.1">
    <property type="nucleotide sequence ID" value="NZ_JAAXLA010000020.1"/>
</dbReference>
<evidence type="ECO:0000313" key="3">
    <source>
        <dbReference type="Proteomes" id="UP000820669"/>
    </source>
</evidence>
<feature type="transmembrane region" description="Helical" evidence="1">
    <location>
        <begin position="20"/>
        <end position="39"/>
    </location>
</feature>
<organism evidence="2 3">
    <name type="scientific">Pseudonocardia acidicola</name>
    <dbReference type="NCBI Taxonomy" id="2724939"/>
    <lineage>
        <taxon>Bacteria</taxon>
        <taxon>Bacillati</taxon>
        <taxon>Actinomycetota</taxon>
        <taxon>Actinomycetes</taxon>
        <taxon>Pseudonocardiales</taxon>
        <taxon>Pseudonocardiaceae</taxon>
        <taxon>Pseudonocardia</taxon>
    </lineage>
</organism>
<evidence type="ECO:0000313" key="2">
    <source>
        <dbReference type="EMBL" id="NMH98256.1"/>
    </source>
</evidence>
<evidence type="ECO:0000256" key="1">
    <source>
        <dbReference type="SAM" id="Phobius"/>
    </source>
</evidence>
<keyword evidence="1" id="KW-0472">Membrane</keyword>
<name>A0ABX1S9L8_9PSEU</name>
<keyword evidence="1" id="KW-0812">Transmembrane</keyword>
<feature type="transmembrane region" description="Helical" evidence="1">
    <location>
        <begin position="122"/>
        <end position="149"/>
    </location>
</feature>
<dbReference type="Proteomes" id="UP000820669">
    <property type="component" value="Unassembled WGS sequence"/>
</dbReference>
<keyword evidence="1" id="KW-1133">Transmembrane helix</keyword>
<comment type="caution">
    <text evidence="2">The sequence shown here is derived from an EMBL/GenBank/DDBJ whole genome shotgun (WGS) entry which is preliminary data.</text>
</comment>
<feature type="transmembrane region" description="Helical" evidence="1">
    <location>
        <begin position="161"/>
        <end position="179"/>
    </location>
</feature>
<protein>
    <recommendedName>
        <fullName evidence="4">Carotenoid biosynthesis protein</fullName>
    </recommendedName>
</protein>
<proteinExistence type="predicted"/>
<sequence length="278" mass="30540">MQPPYQPPIPYGLTPAPSASNIVMIIFGVLALGLIVEAVRDWRRRGQPLMLVLVVAAVVTNLDEGIADHLGFVWYSDIDQDVWYRSFVPMPLWMVPAYIVFFAGLTTVVMRSIDARVTRKSFVLTAVVCWAVNLAIEVPLMSTGVYTYYGDNQPFSVNGFPLYWLVLNATGPLIAAAVLCRFRAFFTGARLLLVIPLLPMCYAASLGAIGFPIFNLLHSAAPQWAVEVGALITILLGLSVWWFVMELAARDGRFNAYYAPAGSQAQAVEVEPRTHAAA</sequence>